<name>A0A7S1L870_NEODS</name>
<dbReference type="EMBL" id="HBGF01007576">
    <property type="protein sequence ID" value="CAD9097132.1"/>
    <property type="molecule type" value="Transcribed_RNA"/>
</dbReference>
<accession>A0A7S1L870</accession>
<evidence type="ECO:0000313" key="2">
    <source>
        <dbReference type="EMBL" id="CAD9097132.1"/>
    </source>
</evidence>
<gene>
    <name evidence="2" type="ORF">NDES1114_LOCUS5129</name>
</gene>
<sequence>MPRKADLLTVYATHRAVVTSRQRGDCWTPPPGCREIRWNQPMPLPNSAGLGISTGSERRKWDRENGWWSKASAEDIAALAAAWRDSCESGRAPLPSRIDYQQLPNKKPKNKWRQSGRVTRGTIDDSI</sequence>
<evidence type="ECO:0000256" key="1">
    <source>
        <dbReference type="SAM" id="MobiDB-lite"/>
    </source>
</evidence>
<protein>
    <submittedName>
        <fullName evidence="2">Uncharacterized protein</fullName>
    </submittedName>
</protein>
<proteinExistence type="predicted"/>
<organism evidence="2">
    <name type="scientific">Neobodo designis</name>
    <name type="common">Flagellated protozoan</name>
    <name type="synonym">Bodo designis</name>
    <dbReference type="NCBI Taxonomy" id="312471"/>
    <lineage>
        <taxon>Eukaryota</taxon>
        <taxon>Discoba</taxon>
        <taxon>Euglenozoa</taxon>
        <taxon>Kinetoplastea</taxon>
        <taxon>Metakinetoplastina</taxon>
        <taxon>Neobodonida</taxon>
        <taxon>Neobodo</taxon>
    </lineage>
</organism>
<feature type="region of interest" description="Disordered" evidence="1">
    <location>
        <begin position="88"/>
        <end position="127"/>
    </location>
</feature>
<feature type="region of interest" description="Disordered" evidence="1">
    <location>
        <begin position="37"/>
        <end position="57"/>
    </location>
</feature>
<reference evidence="2" key="1">
    <citation type="submission" date="2021-01" db="EMBL/GenBank/DDBJ databases">
        <authorList>
            <person name="Corre E."/>
            <person name="Pelletier E."/>
            <person name="Niang G."/>
            <person name="Scheremetjew M."/>
            <person name="Finn R."/>
            <person name="Kale V."/>
            <person name="Holt S."/>
            <person name="Cochrane G."/>
            <person name="Meng A."/>
            <person name="Brown T."/>
            <person name="Cohen L."/>
        </authorList>
    </citation>
    <scope>NUCLEOTIDE SEQUENCE</scope>
    <source>
        <strain evidence="2">CCAP 1951/1</strain>
    </source>
</reference>
<dbReference type="AlphaFoldDB" id="A0A7S1L870"/>